<evidence type="ECO:0000256" key="1">
    <source>
        <dbReference type="SAM" id="MobiDB-lite"/>
    </source>
</evidence>
<reference evidence="3" key="1">
    <citation type="submission" date="2013-03" db="EMBL/GenBank/DDBJ databases">
        <title>The Genome Sequence of Anopheles dirus WRAIR2.</title>
        <authorList>
            <consortium name="The Broad Institute Genomics Platform"/>
            <person name="Neafsey D.E."/>
            <person name="Walton C."/>
            <person name="Walker B."/>
            <person name="Young S.K."/>
            <person name="Zeng Q."/>
            <person name="Gargeya S."/>
            <person name="Fitzgerald M."/>
            <person name="Haas B."/>
            <person name="Abouelleil A."/>
            <person name="Allen A.W."/>
            <person name="Alvarado L."/>
            <person name="Arachchi H.M."/>
            <person name="Berlin A.M."/>
            <person name="Chapman S.B."/>
            <person name="Gainer-Dewar J."/>
            <person name="Goldberg J."/>
            <person name="Griggs A."/>
            <person name="Gujja S."/>
            <person name="Hansen M."/>
            <person name="Howarth C."/>
            <person name="Imamovic A."/>
            <person name="Ireland A."/>
            <person name="Larimer J."/>
            <person name="McCowan C."/>
            <person name="Murphy C."/>
            <person name="Pearson M."/>
            <person name="Poon T.W."/>
            <person name="Priest M."/>
            <person name="Roberts A."/>
            <person name="Saif S."/>
            <person name="Shea T."/>
            <person name="Sisk P."/>
            <person name="Sykes S."/>
            <person name="Wortman J."/>
            <person name="Nusbaum C."/>
            <person name="Birren B."/>
        </authorList>
    </citation>
    <scope>NUCLEOTIDE SEQUENCE [LARGE SCALE GENOMIC DNA]</scope>
    <source>
        <strain evidence="3">WRAIR2</strain>
    </source>
</reference>
<dbReference type="AlphaFoldDB" id="A0A182NYT2"/>
<dbReference type="EnsemblMetazoa" id="ADIR014971-RB">
    <property type="protein sequence ID" value="ADIR014971-PB"/>
    <property type="gene ID" value="ADIR014971"/>
</dbReference>
<organism evidence="2 3">
    <name type="scientific">Anopheles dirus</name>
    <dbReference type="NCBI Taxonomy" id="7168"/>
    <lineage>
        <taxon>Eukaryota</taxon>
        <taxon>Metazoa</taxon>
        <taxon>Ecdysozoa</taxon>
        <taxon>Arthropoda</taxon>
        <taxon>Hexapoda</taxon>
        <taxon>Insecta</taxon>
        <taxon>Pterygota</taxon>
        <taxon>Neoptera</taxon>
        <taxon>Endopterygota</taxon>
        <taxon>Diptera</taxon>
        <taxon>Nematocera</taxon>
        <taxon>Culicoidea</taxon>
        <taxon>Culicidae</taxon>
        <taxon>Anophelinae</taxon>
        <taxon>Anopheles</taxon>
    </lineage>
</organism>
<sequence>MRECIFFSEQPPQGCKKEDCAPSGLQKPSPSEQRRTNAAGCRLTLLSRRHGQRSNGAGK</sequence>
<accession>A0A182NYT2</accession>
<proteinExistence type="predicted"/>
<feature type="region of interest" description="Disordered" evidence="1">
    <location>
        <begin position="11"/>
        <end position="38"/>
    </location>
</feature>
<evidence type="ECO:0000313" key="3">
    <source>
        <dbReference type="Proteomes" id="UP000075884"/>
    </source>
</evidence>
<dbReference type="VEuPathDB" id="VectorBase:ADIR014971"/>
<dbReference type="Proteomes" id="UP000075884">
    <property type="component" value="Unassembled WGS sequence"/>
</dbReference>
<keyword evidence="3" id="KW-1185">Reference proteome</keyword>
<protein>
    <submittedName>
        <fullName evidence="2">Uncharacterized protein</fullName>
    </submittedName>
</protein>
<evidence type="ECO:0000313" key="2">
    <source>
        <dbReference type="EnsemblMetazoa" id="ADIR014971-PB"/>
    </source>
</evidence>
<name>A0A182NYT2_9DIPT</name>
<reference evidence="2" key="2">
    <citation type="submission" date="2020-05" db="UniProtKB">
        <authorList>
            <consortium name="EnsemblMetazoa"/>
        </authorList>
    </citation>
    <scope>IDENTIFICATION</scope>
    <source>
        <strain evidence="2">WRAIR2</strain>
    </source>
</reference>